<dbReference type="Proteomes" id="UP000562464">
    <property type="component" value="Unassembled WGS sequence"/>
</dbReference>
<keyword evidence="2" id="KW-1185">Reference proteome</keyword>
<evidence type="ECO:0000313" key="2">
    <source>
        <dbReference type="Proteomes" id="UP000562464"/>
    </source>
</evidence>
<dbReference type="EMBL" id="JACHHV010000028">
    <property type="protein sequence ID" value="MBB5888511.1"/>
    <property type="molecule type" value="Genomic_DNA"/>
</dbReference>
<dbReference type="AlphaFoldDB" id="A0A841CAC2"/>
<accession>A0A841CAC2</accession>
<evidence type="ECO:0000313" key="1">
    <source>
        <dbReference type="EMBL" id="MBB5888511.1"/>
    </source>
</evidence>
<gene>
    <name evidence="1" type="ORF">HNQ37_001412</name>
</gene>
<name>A0A841CAC2_9LACT</name>
<comment type="caution">
    <text evidence="1">The sequence shown here is derived from an EMBL/GenBank/DDBJ whole genome shotgun (WGS) entry which is preliminary data.</text>
</comment>
<proteinExistence type="predicted"/>
<sequence>MINENYIEYLCIFLKNNLLLYLFLSKHNLNYTQFQGSKTFIAESQDLPETIFKVILYGYKLIIILKNETHQINMEFDELKLYILFV</sequence>
<reference evidence="1 2" key="1">
    <citation type="submission" date="2020-08" db="EMBL/GenBank/DDBJ databases">
        <title>Genomic Encyclopedia of Type Strains, Phase IV (KMG-IV): sequencing the most valuable type-strain genomes for metagenomic binning, comparative biology and taxonomic classification.</title>
        <authorList>
            <person name="Goeker M."/>
        </authorList>
    </citation>
    <scope>NUCLEOTIDE SEQUENCE [LARGE SCALE GENOMIC DNA]</scope>
    <source>
        <strain evidence="1 2">DSM 14925</strain>
    </source>
</reference>
<protein>
    <submittedName>
        <fullName evidence="1">Uncharacterized protein</fullName>
    </submittedName>
</protein>
<organism evidence="1 2">
    <name type="scientific">Lactovum miscens</name>
    <dbReference type="NCBI Taxonomy" id="190387"/>
    <lineage>
        <taxon>Bacteria</taxon>
        <taxon>Bacillati</taxon>
        <taxon>Bacillota</taxon>
        <taxon>Bacilli</taxon>
        <taxon>Lactobacillales</taxon>
        <taxon>Streptococcaceae</taxon>
        <taxon>Lactovum</taxon>
    </lineage>
</organism>